<dbReference type="Proteomes" id="UP000245728">
    <property type="component" value="Chromosome"/>
</dbReference>
<reference evidence="2 3" key="1">
    <citation type="submission" date="2018-05" db="EMBL/GenBank/DDBJ databases">
        <title>Salinimonas sp. HMF8227 Genome sequencing and assembly.</title>
        <authorList>
            <person name="Kang H."/>
            <person name="Kang J."/>
            <person name="Cha I."/>
            <person name="Kim H."/>
            <person name="Joh K."/>
        </authorList>
    </citation>
    <scope>NUCLEOTIDE SEQUENCE [LARGE SCALE GENOMIC DNA]</scope>
    <source>
        <strain evidence="2 3">HMF8227</strain>
    </source>
</reference>
<gene>
    <name evidence="2" type="ORF">HMF8227_02298</name>
</gene>
<keyword evidence="3" id="KW-1185">Reference proteome</keyword>
<dbReference type="OrthoDB" id="5760736at2"/>
<name>A0A2S2E515_9ALTE</name>
<sequence>MRYYFAIILVSVSGWVQAALKCDADLQYGVVVNENHVRVQKHSRTLYQINQHQQLIVQGHWIELPAPQQQQLTEFAEGLHYSIPKVIVLATEGVELAISTVEQVYSGLIGQRSDGYDRLQDALWRVRRKVQGKFIHANLNNYIGPRSLENVDAIVEQGFESEIEQAFSTSLGGILSAVGGIASEGNDNLDERVAALAKRLERMGQKIAPQADTLRKQAEWFCNEVKRLDGIEEQLRRQVPELRPYDLIITEN</sequence>
<evidence type="ECO:0000256" key="1">
    <source>
        <dbReference type="SAM" id="SignalP"/>
    </source>
</evidence>
<dbReference type="SUPFAM" id="SSF58113">
    <property type="entry name" value="Apolipoprotein A-I"/>
    <property type="match status" value="1"/>
</dbReference>
<dbReference type="KEGG" id="salh:HMF8227_02298"/>
<dbReference type="AlphaFoldDB" id="A0A2S2E515"/>
<dbReference type="EMBL" id="CP029347">
    <property type="protein sequence ID" value="AWL12751.1"/>
    <property type="molecule type" value="Genomic_DNA"/>
</dbReference>
<evidence type="ECO:0000313" key="3">
    <source>
        <dbReference type="Proteomes" id="UP000245728"/>
    </source>
</evidence>
<protein>
    <recommendedName>
        <fullName evidence="4">DUF2884 family protein</fullName>
    </recommendedName>
</protein>
<dbReference type="InterPro" id="IPR021307">
    <property type="entry name" value="DUF2884"/>
</dbReference>
<keyword evidence="1" id="KW-0732">Signal</keyword>
<feature type="chain" id="PRO_5015682811" description="DUF2884 family protein" evidence="1">
    <location>
        <begin position="19"/>
        <end position="252"/>
    </location>
</feature>
<dbReference type="RefSeq" id="WP_109340298.1">
    <property type="nucleotide sequence ID" value="NZ_CP029347.1"/>
</dbReference>
<feature type="signal peptide" evidence="1">
    <location>
        <begin position="1"/>
        <end position="18"/>
    </location>
</feature>
<evidence type="ECO:0000313" key="2">
    <source>
        <dbReference type="EMBL" id="AWL12751.1"/>
    </source>
</evidence>
<evidence type="ECO:0008006" key="4">
    <source>
        <dbReference type="Google" id="ProtNLM"/>
    </source>
</evidence>
<dbReference type="Pfam" id="PF11101">
    <property type="entry name" value="DUF2884"/>
    <property type="match status" value="1"/>
</dbReference>
<accession>A0A2S2E515</accession>
<proteinExistence type="predicted"/>
<organism evidence="2 3">
    <name type="scientific">Saliniradius amylolyticus</name>
    <dbReference type="NCBI Taxonomy" id="2183582"/>
    <lineage>
        <taxon>Bacteria</taxon>
        <taxon>Pseudomonadati</taxon>
        <taxon>Pseudomonadota</taxon>
        <taxon>Gammaproteobacteria</taxon>
        <taxon>Alteromonadales</taxon>
        <taxon>Alteromonadaceae</taxon>
        <taxon>Saliniradius</taxon>
    </lineage>
</organism>